<dbReference type="OrthoDB" id="7871457at2759"/>
<dbReference type="GO" id="GO:0005615">
    <property type="term" value="C:extracellular space"/>
    <property type="evidence" value="ECO:0007669"/>
    <property type="project" value="TreeGrafter"/>
</dbReference>
<dbReference type="RefSeq" id="XP_019638911.1">
    <property type="nucleotide sequence ID" value="XM_019783352.1"/>
</dbReference>
<dbReference type="AlphaFoldDB" id="A0A6P5AAT6"/>
<name>A0A6P5AAT6_BRABE</name>
<feature type="signal peptide" evidence="1">
    <location>
        <begin position="1"/>
        <end position="18"/>
    </location>
</feature>
<reference evidence="4" key="1">
    <citation type="submission" date="2025-08" db="UniProtKB">
        <authorList>
            <consortium name="RefSeq"/>
        </authorList>
    </citation>
    <scope>IDENTIFICATION</scope>
    <source>
        <tissue evidence="4">Gonad</tissue>
    </source>
</reference>
<evidence type="ECO:0000313" key="3">
    <source>
        <dbReference type="Proteomes" id="UP000515135"/>
    </source>
</evidence>
<dbReference type="InterPro" id="IPR050373">
    <property type="entry name" value="Fibrinogen_C-term_domain"/>
</dbReference>
<feature type="chain" id="PRO_5028064148" evidence="1">
    <location>
        <begin position="19"/>
        <end position="313"/>
    </location>
</feature>
<dbReference type="InterPro" id="IPR036056">
    <property type="entry name" value="Fibrinogen-like_C"/>
</dbReference>
<dbReference type="Gene3D" id="3.90.215.10">
    <property type="entry name" value="Gamma Fibrinogen, chain A, domain 1"/>
    <property type="match status" value="1"/>
</dbReference>
<dbReference type="InterPro" id="IPR014716">
    <property type="entry name" value="Fibrinogen_a/b/g_C_1"/>
</dbReference>
<dbReference type="KEGG" id="bbel:109480937"/>
<evidence type="ECO:0000313" key="4">
    <source>
        <dbReference type="RefSeq" id="XP_019638911.1"/>
    </source>
</evidence>
<proteinExistence type="predicted"/>
<keyword evidence="3" id="KW-1185">Reference proteome</keyword>
<protein>
    <submittedName>
        <fullName evidence="4">Fibrinogen-like protein 1</fullName>
    </submittedName>
</protein>
<sequence>MATKGWVFVLFAIIAAEATNTSAPGSIVEHVRTEGLRNSGDNGHTTFNDYLPGFAGRYRNLRSRRSMERLRRSVDLPGKLTPKDCGEIYRSSKGVMDSGIYTIYPRQAGGESNYNARFPVFCRVEDDRAWTVIQRRQDGSVDFYNRTWEDYSRGFGNLWREFWLGNDKIHLLTNQGGYILNVKLEVFKNCASCPFKKPPVSYMQYDSFSVENAQALYKLHLGSYTGTRRRDFLQFHNGWKFVLKPSNTINPHSSCFMHNMGGFWVRRPDTLNPNGFYYNSDGSDCPKLSRSKWPGILGFGFVEMRITKSSDSI</sequence>
<dbReference type="Proteomes" id="UP000515135">
    <property type="component" value="Unplaced"/>
</dbReference>
<dbReference type="PROSITE" id="PS51406">
    <property type="entry name" value="FIBRINOGEN_C_2"/>
    <property type="match status" value="1"/>
</dbReference>
<feature type="domain" description="Fibrinogen C-terminal" evidence="2">
    <location>
        <begin position="76"/>
        <end position="278"/>
    </location>
</feature>
<accession>A0A6P5AAT6</accession>
<dbReference type="PANTHER" id="PTHR19143">
    <property type="entry name" value="FIBRINOGEN/TENASCIN/ANGIOPOEITIN"/>
    <property type="match status" value="1"/>
</dbReference>
<dbReference type="PANTHER" id="PTHR19143:SF444">
    <property type="entry name" value="PROTEIN SCABROUS"/>
    <property type="match status" value="1"/>
</dbReference>
<dbReference type="Pfam" id="PF00147">
    <property type="entry name" value="Fibrinogen_C"/>
    <property type="match status" value="1"/>
</dbReference>
<evidence type="ECO:0000256" key="1">
    <source>
        <dbReference type="SAM" id="SignalP"/>
    </source>
</evidence>
<dbReference type="SUPFAM" id="SSF56496">
    <property type="entry name" value="Fibrinogen C-terminal domain-like"/>
    <property type="match status" value="1"/>
</dbReference>
<gene>
    <name evidence="4" type="primary">LOC109480937</name>
</gene>
<dbReference type="InterPro" id="IPR002181">
    <property type="entry name" value="Fibrinogen_a/b/g_C_dom"/>
</dbReference>
<keyword evidence="1" id="KW-0732">Signal</keyword>
<dbReference type="SMART" id="SM00186">
    <property type="entry name" value="FBG"/>
    <property type="match status" value="1"/>
</dbReference>
<evidence type="ECO:0000259" key="2">
    <source>
        <dbReference type="PROSITE" id="PS51406"/>
    </source>
</evidence>
<dbReference type="GeneID" id="109480937"/>
<organism evidence="3 4">
    <name type="scientific">Branchiostoma belcheri</name>
    <name type="common">Amphioxus</name>
    <dbReference type="NCBI Taxonomy" id="7741"/>
    <lineage>
        <taxon>Eukaryota</taxon>
        <taxon>Metazoa</taxon>
        <taxon>Chordata</taxon>
        <taxon>Cephalochordata</taxon>
        <taxon>Leptocardii</taxon>
        <taxon>Amphioxiformes</taxon>
        <taxon>Branchiostomatidae</taxon>
        <taxon>Branchiostoma</taxon>
    </lineage>
</organism>